<reference evidence="3 4" key="2">
    <citation type="submission" date="2024-09" db="EMBL/GenBank/DDBJ databases">
        <title>Draft genome sequence of Candidatus Magnetaquicoccaceae bacterium FCR-1.</title>
        <authorList>
            <person name="Shimoshige H."/>
            <person name="Shimamura S."/>
            <person name="Taoka A."/>
            <person name="Kobayashi H."/>
            <person name="Maekawa T."/>
        </authorList>
    </citation>
    <scope>NUCLEOTIDE SEQUENCE [LARGE SCALE GENOMIC DNA]</scope>
    <source>
        <strain evidence="3 4">FCR-1</strain>
    </source>
</reference>
<sequence length="1217" mass="132817">MNHALPPSRSASFFWRRMVWLLLAVWLLPATPLLAAEGEAPQGGEEIAIPEDLATGGQEAEFLRQLKPRVTPGTGSGNLDQLRARNARKPATDLPLDATGKGFSLLEADFSLRAKSSLIQFGYNMFRQVKDRTAPVVGSAPDSYVLGVGDELLVSFRGKNEKSSVAKIDLEGKVMIPTLPEPMMAMGRPFGEFREELRDKIRTTQVGTEVFVSIGSFRFFSVYVMGEVTQPGVHRVTGLSTLLDALSTAGGVRKTGSLRTVQLHRDGVVRTIDLYALLNKEGGGEDPTLAVGDRIVVPPIGPVVAISGLVKRPGIYELASGERSIPLNALLELSGGTVSPQGNRFSLLKPDARERESLVELKGQKQEKIVNGNIVLVEALGGPTLMGEVAIEGHVSRGHTRSLASAPTVRSLLNDPELLLPDPYLPFGVIYRTDPKTRNRTFRPIDLGLIHARHEIDQPLMNHDVLIVLSHEDIRFLSSERVAAVLQKKSAKDSCVALTRLEAVAAASDPLRFSNLFQLKEMGVISGKGKTDSPQLNAESAESLRLTTATQLQDSAGPLDGKMADLKAAPRLAPAIPVAPQNNRDTQPVSCPTIFNKYPDLLPLLLDNSVLLEGNTDYPTLFPVLPGARMSDIVAMAQGVIGAARFDKSLSLEFQIDRKTGTRDATRRVITLPSSDIATFDLQPGDVLRFKLGQVHLVGHVTREQHRSLQSVPSARHFLLDPDVLKTDPYLLFGVVRRVDPTSRARVLTGINLESAIRGDATSDLKLMDKDELVVLSQQDVRFLSNPLVQSILLGKSPRQECTSLYHLAELMSSSDAYRFSSAINLSLSEFEHDRSSARKTADKSNTMIVTEGPGVRKTECPAIYERFPELLPFVLENAAILTGEVRTPGVFPIQEGTRLAALVQSGGGMTSRADLKQVELARATPDLDRGRAETKRSVLDFSSGKSLEDFSLTPGDVLRFSPIFSDREIGYVRLEGEFIRAGLYDLRRDDKLSDIIERAGGVTPHAFPYGAIFTRTSIQKNQKESFERVAREMEMSLAALVSTSGKDKGEAAAILESTRGIITSLRSVQPLGRMTVEANLKNLKTNPDLDIYLEAGDRLFMPKKPSEISVSGAVLNPGSFLFMAKHTPMDYIKWAGGFKENASKGDTFVVMPDGKAQTLWSLTTWWDQQSSALVPGSSIIVPLDPKPFELVGSLKDMSQIISQWAITIASLAVLNR</sequence>
<protein>
    <submittedName>
        <fullName evidence="3">Uncharacterized protein</fullName>
    </submittedName>
</protein>
<keyword evidence="4" id="KW-1185">Reference proteome</keyword>
<feature type="domain" description="Soluble ligand binding" evidence="1">
    <location>
        <begin position="883"/>
        <end position="926"/>
    </location>
</feature>
<evidence type="ECO:0000259" key="2">
    <source>
        <dbReference type="Pfam" id="PF22461"/>
    </source>
</evidence>
<feature type="domain" description="Soluble ligand binding" evidence="1">
    <location>
        <begin position="1110"/>
        <end position="1146"/>
    </location>
</feature>
<dbReference type="PANTHER" id="PTHR33619">
    <property type="entry name" value="POLYSACCHARIDE EXPORT PROTEIN GFCE-RELATED"/>
    <property type="match status" value="1"/>
</dbReference>
<feature type="domain" description="Soluble ligand binding" evidence="1">
    <location>
        <begin position="303"/>
        <end position="340"/>
    </location>
</feature>
<dbReference type="Proteomes" id="UP001628193">
    <property type="component" value="Unassembled WGS sequence"/>
</dbReference>
<reference evidence="3 4" key="1">
    <citation type="submission" date="2024-05" db="EMBL/GenBank/DDBJ databases">
        <authorList>
            <consortium name="Candidatus Magnetaquicoccaceae bacterium FCR-1 genome sequencing consortium"/>
            <person name="Shimoshige H."/>
            <person name="Shimamura S."/>
            <person name="Taoka A."/>
            <person name="Kobayashi H."/>
            <person name="Maekawa T."/>
        </authorList>
    </citation>
    <scope>NUCLEOTIDE SEQUENCE [LARGE SCALE GENOMIC DNA]</scope>
    <source>
        <strain evidence="3 4">FCR-1</strain>
    </source>
</reference>
<dbReference type="InterPro" id="IPR054765">
    <property type="entry name" value="SLBB_dom"/>
</dbReference>
<dbReference type="PANTHER" id="PTHR33619:SF3">
    <property type="entry name" value="POLYSACCHARIDE EXPORT PROTEIN GFCE-RELATED"/>
    <property type="match status" value="1"/>
</dbReference>
<evidence type="ECO:0000313" key="3">
    <source>
        <dbReference type="EMBL" id="GAB0056292.1"/>
    </source>
</evidence>
<evidence type="ECO:0000313" key="4">
    <source>
        <dbReference type="Proteomes" id="UP001628193"/>
    </source>
</evidence>
<dbReference type="Gene3D" id="3.10.560.10">
    <property type="entry name" value="Outer membrane lipoprotein wza domain like"/>
    <property type="match status" value="4"/>
</dbReference>
<comment type="caution">
    <text evidence="3">The sequence shown here is derived from an EMBL/GenBank/DDBJ whole genome shotgun (WGS) entry which is preliminary data.</text>
</comment>
<feature type="domain" description="SLBB" evidence="2">
    <location>
        <begin position="222"/>
        <end position="296"/>
    </location>
</feature>
<dbReference type="Pfam" id="PF22461">
    <property type="entry name" value="SLBB_2"/>
    <property type="match status" value="1"/>
</dbReference>
<organism evidence="3 4">
    <name type="scientific">Candidatus Magnetaquiglobus chichijimensis</name>
    <dbReference type="NCBI Taxonomy" id="3141448"/>
    <lineage>
        <taxon>Bacteria</taxon>
        <taxon>Pseudomonadati</taxon>
        <taxon>Pseudomonadota</taxon>
        <taxon>Magnetococcia</taxon>
        <taxon>Magnetococcales</taxon>
        <taxon>Candidatus Magnetaquicoccaceae</taxon>
        <taxon>Candidatus Magnetaquiglobus</taxon>
    </lineage>
</organism>
<gene>
    <name evidence="3" type="ORF">SIID45300_00598</name>
</gene>
<proteinExistence type="predicted"/>
<dbReference type="InterPro" id="IPR049712">
    <property type="entry name" value="Poly_export"/>
</dbReference>
<dbReference type="Pfam" id="PF10531">
    <property type="entry name" value="SLBB"/>
    <property type="match status" value="3"/>
</dbReference>
<dbReference type="EMBL" id="BAAFGK010000002">
    <property type="protein sequence ID" value="GAB0056292.1"/>
    <property type="molecule type" value="Genomic_DNA"/>
</dbReference>
<name>A0ABQ0C5Y9_9PROT</name>
<evidence type="ECO:0000259" key="1">
    <source>
        <dbReference type="Pfam" id="PF10531"/>
    </source>
</evidence>
<accession>A0ABQ0C5Y9</accession>
<dbReference type="RefSeq" id="WP_420904004.1">
    <property type="nucleotide sequence ID" value="NZ_BAAFGK010000002.1"/>
</dbReference>
<dbReference type="InterPro" id="IPR019554">
    <property type="entry name" value="Soluble_ligand-bd"/>
</dbReference>